<dbReference type="Pfam" id="PF06945">
    <property type="entry name" value="DUF1289"/>
    <property type="match status" value="1"/>
</dbReference>
<reference evidence="1 2" key="1">
    <citation type="submission" date="2016-10" db="EMBL/GenBank/DDBJ databases">
        <authorList>
            <person name="de Groot N.N."/>
        </authorList>
    </citation>
    <scope>NUCLEOTIDE SEQUENCE [LARGE SCALE GENOMIC DNA]</scope>
    <source>
        <strain evidence="1 2">DSM 14858</strain>
    </source>
</reference>
<dbReference type="InterPro" id="IPR010710">
    <property type="entry name" value="DUF1289"/>
</dbReference>
<name>A0A1H7KLU5_9RHOB</name>
<dbReference type="EMBL" id="FNZQ01000002">
    <property type="protein sequence ID" value="SEK87742.1"/>
    <property type="molecule type" value="Genomic_DNA"/>
</dbReference>
<protein>
    <recommendedName>
        <fullName evidence="3">DUF1289 domain-containing protein</fullName>
    </recommendedName>
</protein>
<organism evidence="1 2">
    <name type="scientific">Jannaschia helgolandensis</name>
    <dbReference type="NCBI Taxonomy" id="188906"/>
    <lineage>
        <taxon>Bacteria</taxon>
        <taxon>Pseudomonadati</taxon>
        <taxon>Pseudomonadota</taxon>
        <taxon>Alphaproteobacteria</taxon>
        <taxon>Rhodobacterales</taxon>
        <taxon>Roseobacteraceae</taxon>
        <taxon>Jannaschia</taxon>
    </lineage>
</organism>
<dbReference type="Proteomes" id="UP000199283">
    <property type="component" value="Unassembled WGS sequence"/>
</dbReference>
<gene>
    <name evidence="1" type="ORF">SAMN04488526_1442</name>
</gene>
<dbReference type="OrthoDB" id="9811423at2"/>
<evidence type="ECO:0000313" key="1">
    <source>
        <dbReference type="EMBL" id="SEK87742.1"/>
    </source>
</evidence>
<proteinExistence type="predicted"/>
<dbReference type="PANTHER" id="PTHR35175:SF2">
    <property type="entry name" value="DUF1289 DOMAIN-CONTAINING PROTEIN"/>
    <property type="match status" value="1"/>
</dbReference>
<dbReference type="PANTHER" id="PTHR35175">
    <property type="entry name" value="DUF1289 DOMAIN-CONTAINING PROTEIN"/>
    <property type="match status" value="1"/>
</dbReference>
<evidence type="ECO:0008006" key="3">
    <source>
        <dbReference type="Google" id="ProtNLM"/>
    </source>
</evidence>
<dbReference type="RefSeq" id="WP_092761339.1">
    <property type="nucleotide sequence ID" value="NZ_CAXBJT010000001.1"/>
</dbReference>
<keyword evidence="2" id="KW-1185">Reference proteome</keyword>
<dbReference type="STRING" id="188906.SAMN04488526_1442"/>
<evidence type="ECO:0000313" key="2">
    <source>
        <dbReference type="Proteomes" id="UP000199283"/>
    </source>
</evidence>
<accession>A0A1H7KLU5</accession>
<sequence length="84" mass="9276">MTHDPTSDGVWSRSEIESPCVKLCVVHPQTRLCMGCHRTMDEIGEWSRMTSEARRAIMDALPARAEAAAPVRRGGRAARLKRGG</sequence>
<dbReference type="AlphaFoldDB" id="A0A1H7KLU5"/>